<dbReference type="OrthoDB" id="1856222at2"/>
<dbReference type="Proteomes" id="UP000261257">
    <property type="component" value="Unassembled WGS sequence"/>
</dbReference>
<dbReference type="GO" id="GO:0006352">
    <property type="term" value="P:DNA-templated transcription initiation"/>
    <property type="evidence" value="ECO:0007669"/>
    <property type="project" value="InterPro"/>
</dbReference>
<dbReference type="Proteomes" id="UP000263014">
    <property type="component" value="Unassembled WGS sequence"/>
</dbReference>
<protein>
    <submittedName>
        <fullName evidence="5">Helix-turn-helix domain-containing protein</fullName>
    </submittedName>
</protein>
<proteinExistence type="predicted"/>
<comment type="caution">
    <text evidence="5">The sequence shown here is derived from an EMBL/GenBank/DDBJ whole genome shotgun (WGS) entry which is preliminary data.</text>
</comment>
<evidence type="ECO:0000313" key="5">
    <source>
        <dbReference type="EMBL" id="RGM03379.1"/>
    </source>
</evidence>
<dbReference type="SUPFAM" id="SSF88946">
    <property type="entry name" value="Sigma2 domain of RNA polymerase sigma factors"/>
    <property type="match status" value="1"/>
</dbReference>
<dbReference type="RefSeq" id="WP_055650254.1">
    <property type="nucleotide sequence ID" value="NZ_BQNJ01000001.1"/>
</dbReference>
<evidence type="ECO:0000259" key="1">
    <source>
        <dbReference type="Pfam" id="PF12645"/>
    </source>
</evidence>
<dbReference type="Proteomes" id="UP001055091">
    <property type="component" value="Unassembled WGS sequence"/>
</dbReference>
<reference evidence="3 8" key="2">
    <citation type="submission" date="2019-09" db="EMBL/GenBank/DDBJ databases">
        <title>Draft genome sequencing of Hungatella hathewayi 123Y-2.</title>
        <authorList>
            <person name="Lv Q."/>
            <person name="Li S."/>
        </authorList>
    </citation>
    <scope>NUCLEOTIDE SEQUENCE [LARGE SCALE GENOMIC DNA]</scope>
    <source>
        <strain evidence="3 8">123Y-2</strain>
    </source>
</reference>
<reference evidence="2" key="3">
    <citation type="submission" date="2022-01" db="EMBL/GenBank/DDBJ databases">
        <title>Novel bile acid biosynthetic pathways are enriched in the microbiome of centenarians.</title>
        <authorList>
            <person name="Sato Y."/>
            <person name="Atarashi K."/>
            <person name="Plichta R.D."/>
            <person name="Arai Y."/>
            <person name="Sasajima S."/>
            <person name="Kearney M.S."/>
            <person name="Suda W."/>
            <person name="Takeshita K."/>
            <person name="Sasaki T."/>
            <person name="Okamoto S."/>
            <person name="Skelly N.A."/>
            <person name="Okamura Y."/>
            <person name="Vlamakis H."/>
            <person name="Li Y."/>
            <person name="Tanoue T."/>
            <person name="Takei H."/>
            <person name="Nittono H."/>
            <person name="Narushima S."/>
            <person name="Irie J."/>
            <person name="Itoh H."/>
            <person name="Moriya K."/>
            <person name="Sugiura Y."/>
            <person name="Suematsu M."/>
            <person name="Moritoki N."/>
            <person name="Shibata S."/>
            <person name="Littman R.D."/>
            <person name="Fischbach A.M."/>
            <person name="Uwamino Y."/>
            <person name="Inoue T."/>
            <person name="Honda A."/>
            <person name="Hattori M."/>
            <person name="Murai T."/>
            <person name="Xavier J.R."/>
            <person name="Hirose N."/>
            <person name="Honda K."/>
        </authorList>
    </citation>
    <scope>NUCLEOTIDE SEQUENCE</scope>
    <source>
        <strain evidence="2">CE91-St55</strain>
    </source>
</reference>
<evidence type="ECO:0000313" key="8">
    <source>
        <dbReference type="Proteomes" id="UP000434223"/>
    </source>
</evidence>
<dbReference type="InterPro" id="IPR024760">
    <property type="entry name" value="HTH_dom_conjug_TS-like"/>
</dbReference>
<reference evidence="6 7" key="1">
    <citation type="submission" date="2018-08" db="EMBL/GenBank/DDBJ databases">
        <title>A genome reference for cultivated species of the human gut microbiota.</title>
        <authorList>
            <person name="Zou Y."/>
            <person name="Xue W."/>
            <person name="Luo G."/>
        </authorList>
    </citation>
    <scope>NUCLEOTIDE SEQUENCE [LARGE SCALE GENOMIC DNA]</scope>
    <source>
        <strain evidence="5 6">TF05-11AC</strain>
        <strain evidence="4 7">TM09-12</strain>
    </source>
</reference>
<organism evidence="5 6">
    <name type="scientific">Hungatella hathewayi</name>
    <dbReference type="NCBI Taxonomy" id="154046"/>
    <lineage>
        <taxon>Bacteria</taxon>
        <taxon>Bacillati</taxon>
        <taxon>Bacillota</taxon>
        <taxon>Clostridia</taxon>
        <taxon>Lachnospirales</taxon>
        <taxon>Lachnospiraceae</taxon>
        <taxon>Hungatella</taxon>
    </lineage>
</organism>
<dbReference type="AlphaFoldDB" id="A0A174STY2"/>
<evidence type="ECO:0000313" key="3">
    <source>
        <dbReference type="EMBL" id="MUB66362.1"/>
    </source>
</evidence>
<dbReference type="EMBL" id="BQNJ01000001">
    <property type="protein sequence ID" value="GKH02119.1"/>
    <property type="molecule type" value="Genomic_DNA"/>
</dbReference>
<evidence type="ECO:0000313" key="6">
    <source>
        <dbReference type="Proteomes" id="UP000261257"/>
    </source>
</evidence>
<sequence length="60" mass="7035">MDFMELLKQAKTGNEPAIAEIMKMYRPLLIKNSIIDGSFDEDLFQELSITLLRCIRQFRV</sequence>
<dbReference type="InterPro" id="IPR013325">
    <property type="entry name" value="RNA_pol_sigma_r2"/>
</dbReference>
<dbReference type="Pfam" id="PF12645">
    <property type="entry name" value="HTH_16"/>
    <property type="match status" value="1"/>
</dbReference>
<dbReference type="EMBL" id="QSON01000011">
    <property type="protein sequence ID" value="RGJ00368.1"/>
    <property type="molecule type" value="Genomic_DNA"/>
</dbReference>
<dbReference type="Proteomes" id="UP000434223">
    <property type="component" value="Unassembled WGS sequence"/>
</dbReference>
<evidence type="ECO:0000313" key="4">
    <source>
        <dbReference type="EMBL" id="RGJ00368.1"/>
    </source>
</evidence>
<evidence type="ECO:0000313" key="7">
    <source>
        <dbReference type="Proteomes" id="UP000263014"/>
    </source>
</evidence>
<dbReference type="EMBL" id="QSSQ01000014">
    <property type="protein sequence ID" value="RGM03379.1"/>
    <property type="molecule type" value="Genomic_DNA"/>
</dbReference>
<dbReference type="EMBL" id="WNME01000025">
    <property type="protein sequence ID" value="MUB66362.1"/>
    <property type="molecule type" value="Genomic_DNA"/>
</dbReference>
<gene>
    <name evidence="2" type="ORF">CE91St55_41000</name>
    <name evidence="5" type="ORF">DXC39_15245</name>
    <name evidence="4" type="ORF">DXD79_21355</name>
    <name evidence="3" type="ORF">GNE07_25410</name>
</gene>
<dbReference type="GO" id="GO:0003700">
    <property type="term" value="F:DNA-binding transcription factor activity"/>
    <property type="evidence" value="ECO:0007669"/>
    <property type="project" value="InterPro"/>
</dbReference>
<name>A0A174STY2_9FIRM</name>
<feature type="domain" description="Helix-turn-helix conjugative transposon-like" evidence="1">
    <location>
        <begin position="5"/>
        <end position="59"/>
    </location>
</feature>
<evidence type="ECO:0000313" key="2">
    <source>
        <dbReference type="EMBL" id="GKH02119.1"/>
    </source>
</evidence>
<accession>A0A174STY2</accession>